<proteinExistence type="predicted"/>
<dbReference type="EMBL" id="QAOQ01000001">
    <property type="protein sequence ID" value="PTR01622.1"/>
    <property type="molecule type" value="Genomic_DNA"/>
</dbReference>
<dbReference type="PANTHER" id="PTHR38593">
    <property type="entry name" value="BLR2558 PROTEIN"/>
    <property type="match status" value="1"/>
</dbReference>
<evidence type="ECO:0000313" key="2">
    <source>
        <dbReference type="EMBL" id="PTR01622.1"/>
    </source>
</evidence>
<evidence type="ECO:0000259" key="1">
    <source>
        <dbReference type="Pfam" id="PF13628"/>
    </source>
</evidence>
<comment type="caution">
    <text evidence="2">The sequence shown here is derived from an EMBL/GenBank/DDBJ whole genome shotgun (WGS) entry which is preliminary data.</text>
</comment>
<feature type="domain" description="DUF4142" evidence="1">
    <location>
        <begin position="61"/>
        <end position="195"/>
    </location>
</feature>
<dbReference type="InterPro" id="IPR025419">
    <property type="entry name" value="DUF4142"/>
</dbReference>
<dbReference type="PANTHER" id="PTHR38593:SF1">
    <property type="entry name" value="BLR2558 PROTEIN"/>
    <property type="match status" value="1"/>
</dbReference>
<gene>
    <name evidence="2" type="ORF">C8P68_101859</name>
</gene>
<dbReference type="Gene3D" id="1.20.1260.10">
    <property type="match status" value="1"/>
</dbReference>
<dbReference type="AlphaFoldDB" id="A0A2T5JGP9"/>
<dbReference type="RefSeq" id="WP_107826996.1">
    <property type="nucleotide sequence ID" value="NZ_CP160205.1"/>
</dbReference>
<reference evidence="2 3" key="1">
    <citation type="submission" date="2018-04" db="EMBL/GenBank/DDBJ databases">
        <title>Genomic Encyclopedia of Archaeal and Bacterial Type Strains, Phase II (KMG-II): from individual species to whole genera.</title>
        <authorList>
            <person name="Goeker M."/>
        </authorList>
    </citation>
    <scope>NUCLEOTIDE SEQUENCE [LARGE SCALE GENOMIC DNA]</scope>
    <source>
        <strain evidence="2 3">DSM 26809</strain>
    </source>
</reference>
<accession>A0A2T5JGP9</accession>
<dbReference type="InterPro" id="IPR012347">
    <property type="entry name" value="Ferritin-like"/>
</dbReference>
<protein>
    <submittedName>
        <fullName evidence="2">Putative membrane protein</fullName>
    </submittedName>
</protein>
<keyword evidence="3" id="KW-1185">Reference proteome</keyword>
<dbReference type="PROSITE" id="PS51257">
    <property type="entry name" value="PROKAR_LIPOPROTEIN"/>
    <property type="match status" value="1"/>
</dbReference>
<name>A0A2T5JGP9_9SPHI</name>
<evidence type="ECO:0000313" key="3">
    <source>
        <dbReference type="Proteomes" id="UP000244168"/>
    </source>
</evidence>
<dbReference type="OrthoDB" id="883203at2"/>
<dbReference type="Pfam" id="PF13628">
    <property type="entry name" value="DUF4142"/>
    <property type="match status" value="1"/>
</dbReference>
<sequence length="201" mass="21400">MKKLNVLLLTAATAWMLQGCGGNSQKDSKAVADSANMAKDSATVDTSTTKAASPAMTVSADDAKFATMAANGGMTEVELSKLAETKATNAQIKTFAAMMVKDHTMAGNQLMSLAKSKNITLPAGIDNDSQKKVSDLNGKSGADFDKAYVNAMLDDHKKAVDAFEDASKNLKDPDLKGFVDKTLPTIKMHLNLIQKIHDQMK</sequence>
<dbReference type="Proteomes" id="UP000244168">
    <property type="component" value="Unassembled WGS sequence"/>
</dbReference>
<organism evidence="2 3">
    <name type="scientific">Mucilaginibacter yixingensis</name>
    <dbReference type="NCBI Taxonomy" id="1295612"/>
    <lineage>
        <taxon>Bacteria</taxon>
        <taxon>Pseudomonadati</taxon>
        <taxon>Bacteroidota</taxon>
        <taxon>Sphingobacteriia</taxon>
        <taxon>Sphingobacteriales</taxon>
        <taxon>Sphingobacteriaceae</taxon>
        <taxon>Mucilaginibacter</taxon>
    </lineage>
</organism>